<accession>A0A938XVE5</accession>
<comment type="caution">
    <text evidence="2">The sequence shown here is derived from an EMBL/GenBank/DDBJ whole genome shotgun (WGS) entry which is preliminary data.</text>
</comment>
<evidence type="ECO:0000313" key="2">
    <source>
        <dbReference type="EMBL" id="MBM7590842.1"/>
    </source>
</evidence>
<dbReference type="AlphaFoldDB" id="A0A938XVE5"/>
<evidence type="ECO:0000259" key="1">
    <source>
        <dbReference type="Pfam" id="PF22548"/>
    </source>
</evidence>
<dbReference type="Gene3D" id="1.10.10.10">
    <property type="entry name" value="Winged helix-like DNA-binding domain superfamily/Winged helix DNA-binding domain"/>
    <property type="match status" value="1"/>
</dbReference>
<keyword evidence="3" id="KW-1185">Reference proteome</keyword>
<dbReference type="SUPFAM" id="SSF56747">
    <property type="entry name" value="Prim-pol domain"/>
    <property type="match status" value="1"/>
</dbReference>
<gene>
    <name evidence="2" type="ORF">JOD01_002454</name>
</gene>
<evidence type="ECO:0000313" key="3">
    <source>
        <dbReference type="Proteomes" id="UP000717624"/>
    </source>
</evidence>
<feature type="domain" description="TOTE conflict system primase" evidence="1">
    <location>
        <begin position="42"/>
        <end position="213"/>
    </location>
</feature>
<dbReference type="InterPro" id="IPR036388">
    <property type="entry name" value="WH-like_DNA-bd_sf"/>
</dbReference>
<name>A0A938XVE5_9BACL</name>
<dbReference type="Proteomes" id="UP000717624">
    <property type="component" value="Unassembled WGS sequence"/>
</dbReference>
<sequence>MTIDQKIIINKLNDLYFIQRKHYLIQYKEPIGYRQYTAGHINSKGKKVKPLQDWQFEKHLEGEYTIGTFAKFFSKFMTFDVDFQDKQMAKWITYNVANTLNGLGINHYYISYSGNKGYHIDLFFEDLIRVDYAEKFFQYAISQSDIEQYFDEANKVEFRVTDKLGVKIPLGIHQRTGNFCGFCLIEDGLRVMDAQESQEYLLSIEKMKSETIIDIIGESGEKIKKKTIIQTEDALAQHKPLPSYEPNEDYSIDRAINLLHNGLQIQGSRNNSIFLVGLYFKYMGLEQEQTIVELYKWMELQNPDTYTTKLEECYKEIDRTVKNMYEKNYNLTANVKDLTVTYTEIKWIIEHCPEKNQKLIAYAMLIHSKRFANAQGVFYMTFKDIEKVTGLYDQAVQRQVNKLIELGVIEVVERNRKQKGKGLQKKLPNLYRMNIVWQNSAERNDNPSLDFENYIPNKQNDFSDCLKFYFTDKELKKILPRRQYESLVG</sequence>
<dbReference type="RefSeq" id="WP_204518595.1">
    <property type="nucleotide sequence ID" value="NZ_BAABIN010000005.1"/>
</dbReference>
<dbReference type="EMBL" id="JAFBEB010000008">
    <property type="protein sequence ID" value="MBM7590842.1"/>
    <property type="molecule type" value="Genomic_DNA"/>
</dbReference>
<dbReference type="InterPro" id="IPR054347">
    <property type="entry name" value="TOTE_primase"/>
</dbReference>
<reference evidence="2" key="1">
    <citation type="submission" date="2021-01" db="EMBL/GenBank/DDBJ databases">
        <title>Genomic Encyclopedia of Type Strains, Phase IV (KMG-IV): sequencing the most valuable type-strain genomes for metagenomic binning, comparative biology and taxonomic classification.</title>
        <authorList>
            <person name="Goeker M."/>
        </authorList>
    </citation>
    <scope>NUCLEOTIDE SEQUENCE</scope>
    <source>
        <strain evidence="2">DSM 25523</strain>
    </source>
</reference>
<organism evidence="2 3">
    <name type="scientific">Brevibacillus fulvus</name>
    <dbReference type="NCBI Taxonomy" id="1125967"/>
    <lineage>
        <taxon>Bacteria</taxon>
        <taxon>Bacillati</taxon>
        <taxon>Bacillota</taxon>
        <taxon>Bacilli</taxon>
        <taxon>Bacillales</taxon>
        <taxon>Paenibacillaceae</taxon>
        <taxon>Brevibacillus</taxon>
    </lineage>
</organism>
<proteinExistence type="predicted"/>
<protein>
    <recommendedName>
        <fullName evidence="1">TOTE conflict system primase domain-containing protein</fullName>
    </recommendedName>
</protein>
<dbReference type="Pfam" id="PF22548">
    <property type="entry name" value="AEP-TOTE"/>
    <property type="match status" value="1"/>
</dbReference>